<comment type="caution">
    <text evidence="1">The sequence shown here is derived from an EMBL/GenBank/DDBJ whole genome shotgun (WGS) entry which is preliminary data.</text>
</comment>
<protein>
    <submittedName>
        <fullName evidence="1">Uncharacterized protein</fullName>
    </submittedName>
</protein>
<evidence type="ECO:0000313" key="1">
    <source>
        <dbReference type="EMBL" id="KAI4379780.1"/>
    </source>
</evidence>
<dbReference type="EMBL" id="CM042882">
    <property type="protein sequence ID" value="KAI4379780.1"/>
    <property type="molecule type" value="Genomic_DNA"/>
</dbReference>
<name>A0ACB9RLL7_9MYRT</name>
<organism evidence="1 2">
    <name type="scientific">Melastoma candidum</name>
    <dbReference type="NCBI Taxonomy" id="119954"/>
    <lineage>
        <taxon>Eukaryota</taxon>
        <taxon>Viridiplantae</taxon>
        <taxon>Streptophyta</taxon>
        <taxon>Embryophyta</taxon>
        <taxon>Tracheophyta</taxon>
        <taxon>Spermatophyta</taxon>
        <taxon>Magnoliopsida</taxon>
        <taxon>eudicotyledons</taxon>
        <taxon>Gunneridae</taxon>
        <taxon>Pentapetalae</taxon>
        <taxon>rosids</taxon>
        <taxon>malvids</taxon>
        <taxon>Myrtales</taxon>
        <taxon>Melastomataceae</taxon>
        <taxon>Melastomatoideae</taxon>
        <taxon>Melastomateae</taxon>
        <taxon>Melastoma</taxon>
    </lineage>
</organism>
<sequence length="81" mass="8833">MTLVSINVLSSSLDDECTRKGEVSDLKLQLRQLAGNGAPGVDDSKKDLFKKVIDAYINGDVLSYIGHCSEEDVLSLCRELC</sequence>
<dbReference type="Proteomes" id="UP001057402">
    <property type="component" value="Chromosome 3"/>
</dbReference>
<gene>
    <name evidence="1" type="ORF">MLD38_006033</name>
</gene>
<keyword evidence="2" id="KW-1185">Reference proteome</keyword>
<reference evidence="2" key="1">
    <citation type="journal article" date="2023" name="Front. Plant Sci.">
        <title>Chromosomal-level genome assembly of Melastoma candidum provides insights into trichome evolution.</title>
        <authorList>
            <person name="Zhong Y."/>
            <person name="Wu W."/>
            <person name="Sun C."/>
            <person name="Zou P."/>
            <person name="Liu Y."/>
            <person name="Dai S."/>
            <person name="Zhou R."/>
        </authorList>
    </citation>
    <scope>NUCLEOTIDE SEQUENCE [LARGE SCALE GENOMIC DNA]</scope>
</reference>
<evidence type="ECO:0000313" key="2">
    <source>
        <dbReference type="Proteomes" id="UP001057402"/>
    </source>
</evidence>
<accession>A0ACB9RLL7</accession>
<proteinExistence type="predicted"/>